<evidence type="ECO:0000313" key="1">
    <source>
        <dbReference type="EMBL" id="CAF4374814.1"/>
    </source>
</evidence>
<dbReference type="Proteomes" id="UP000663881">
    <property type="component" value="Unassembled WGS sequence"/>
</dbReference>
<name>A0A820MNL3_9BILA</name>
<proteinExistence type="predicted"/>
<accession>A0A820MNL3</accession>
<reference evidence="1" key="1">
    <citation type="submission" date="2021-02" db="EMBL/GenBank/DDBJ databases">
        <authorList>
            <person name="Nowell W R."/>
        </authorList>
    </citation>
    <scope>NUCLEOTIDE SEQUENCE</scope>
</reference>
<dbReference type="EMBL" id="CAJOAY010024439">
    <property type="protein sequence ID" value="CAF4374814.1"/>
    <property type="molecule type" value="Genomic_DNA"/>
</dbReference>
<comment type="caution">
    <text evidence="1">The sequence shown here is derived from an EMBL/GenBank/DDBJ whole genome shotgun (WGS) entry which is preliminary data.</text>
</comment>
<protein>
    <submittedName>
        <fullName evidence="1">Uncharacterized protein</fullName>
    </submittedName>
</protein>
<evidence type="ECO:0000313" key="2">
    <source>
        <dbReference type="Proteomes" id="UP000663881"/>
    </source>
</evidence>
<sequence length="17" mass="1961">MSYNNPNSILSVDMGYR</sequence>
<organism evidence="1 2">
    <name type="scientific">Adineta steineri</name>
    <dbReference type="NCBI Taxonomy" id="433720"/>
    <lineage>
        <taxon>Eukaryota</taxon>
        <taxon>Metazoa</taxon>
        <taxon>Spiralia</taxon>
        <taxon>Gnathifera</taxon>
        <taxon>Rotifera</taxon>
        <taxon>Eurotatoria</taxon>
        <taxon>Bdelloidea</taxon>
        <taxon>Adinetida</taxon>
        <taxon>Adinetidae</taxon>
        <taxon>Adineta</taxon>
    </lineage>
</organism>
<dbReference type="AlphaFoldDB" id="A0A820MNL3"/>
<feature type="non-terminal residue" evidence="1">
    <location>
        <position position="17"/>
    </location>
</feature>
<gene>
    <name evidence="1" type="ORF">OKA104_LOCUS50034</name>
</gene>